<feature type="domain" description="Mu-like prophage FluMu N-terminal" evidence="3">
    <location>
        <begin position="7"/>
        <end position="54"/>
    </location>
</feature>
<dbReference type="Pfam" id="PF12949">
    <property type="entry name" value="HeH"/>
    <property type="match status" value="1"/>
</dbReference>
<evidence type="ECO:0008006" key="6">
    <source>
        <dbReference type="Google" id="ProtNLM"/>
    </source>
</evidence>
<dbReference type="InterPro" id="IPR025856">
    <property type="entry name" value="HeH/LEM_domain"/>
</dbReference>
<name>A0A2G1DNL3_AGGAC</name>
<evidence type="ECO:0000313" key="5">
    <source>
        <dbReference type="Proteomes" id="UP000226080"/>
    </source>
</evidence>
<dbReference type="Gene3D" id="3.40.5.80">
    <property type="match status" value="1"/>
</dbReference>
<dbReference type="Pfam" id="PF17891">
    <property type="entry name" value="FluMu_N"/>
    <property type="match status" value="1"/>
</dbReference>
<keyword evidence="5" id="KW-1185">Reference proteome</keyword>
<dbReference type="InterPro" id="IPR036269">
    <property type="entry name" value="Rho_N_sf"/>
</dbReference>
<dbReference type="SUPFAM" id="SSF68912">
    <property type="entry name" value="Rho N-terminal domain-like"/>
    <property type="match status" value="1"/>
</dbReference>
<sequence>MVERFKITVQNRIKSGYCRAGHILPLGESTLSGLSAAQVAALQNDPRLVVGQAEPMQEADTDGNPTPAGKAQDETAQQVAQEANGADTAKSADDALPADLNSLTVEQLKAKLSERGVQFAANAVKADLVALLADALKTTQDAQ</sequence>
<protein>
    <recommendedName>
        <fullName evidence="6">Mu-like prophage FluMu N-terminal domain-containing protein</fullName>
    </recommendedName>
</protein>
<comment type="caution">
    <text evidence="4">The sequence shown here is derived from an EMBL/GenBank/DDBJ whole genome shotgun (WGS) entry which is preliminary data.</text>
</comment>
<evidence type="ECO:0000313" key="4">
    <source>
        <dbReference type="EMBL" id="PHO20083.1"/>
    </source>
</evidence>
<gene>
    <name evidence="4" type="ORF">CQR80_08950</name>
</gene>
<dbReference type="RefSeq" id="WP_005547102.1">
    <property type="nucleotide sequence ID" value="NZ_PCGW01000018.1"/>
</dbReference>
<proteinExistence type="predicted"/>
<dbReference type="Proteomes" id="UP000226080">
    <property type="component" value="Unassembled WGS sequence"/>
</dbReference>
<dbReference type="SUPFAM" id="SSF160059">
    <property type="entry name" value="PriA/YqbF domain"/>
    <property type="match status" value="1"/>
</dbReference>
<dbReference type="InterPro" id="IPR036361">
    <property type="entry name" value="SAP_dom_sf"/>
</dbReference>
<dbReference type="CDD" id="cd12935">
    <property type="entry name" value="LEM_like"/>
    <property type="match status" value="1"/>
</dbReference>
<dbReference type="Gene3D" id="1.10.720.30">
    <property type="entry name" value="SAP domain"/>
    <property type="match status" value="1"/>
</dbReference>
<organism evidence="4 5">
    <name type="scientific">Aggregatibacter actinomycetemcomitans</name>
    <name type="common">Actinobacillus actinomycetemcomitans</name>
    <name type="synonym">Haemophilus actinomycetemcomitans</name>
    <dbReference type="NCBI Taxonomy" id="714"/>
    <lineage>
        <taxon>Bacteria</taxon>
        <taxon>Pseudomonadati</taxon>
        <taxon>Pseudomonadota</taxon>
        <taxon>Gammaproteobacteria</taxon>
        <taxon>Pasteurellales</taxon>
        <taxon>Pasteurellaceae</taxon>
        <taxon>Aggregatibacter</taxon>
    </lineage>
</organism>
<evidence type="ECO:0000256" key="1">
    <source>
        <dbReference type="SAM" id="MobiDB-lite"/>
    </source>
</evidence>
<dbReference type="EMBL" id="PCGW01000018">
    <property type="protein sequence ID" value="PHO20083.1"/>
    <property type="molecule type" value="Genomic_DNA"/>
</dbReference>
<reference evidence="4 5" key="1">
    <citation type="submission" date="2017-10" db="EMBL/GenBank/DDBJ databases">
        <title>Draft genome sequences of Aggregatibacter actinomycetemcomitans strains 310a and 310b.</title>
        <authorList>
            <person name="May A.C."/>
            <person name="Ohta H."/>
            <person name="Maeda H."/>
            <person name="Kokeguchi S."/>
            <person name="Cugini C."/>
        </authorList>
    </citation>
    <scope>NUCLEOTIDE SEQUENCE [LARGE SCALE GENOMIC DNA]</scope>
    <source>
        <strain evidence="4 5">310b</strain>
    </source>
</reference>
<evidence type="ECO:0000259" key="3">
    <source>
        <dbReference type="Pfam" id="PF17891"/>
    </source>
</evidence>
<feature type="domain" description="HeH/LEM" evidence="2">
    <location>
        <begin position="100"/>
        <end position="132"/>
    </location>
</feature>
<evidence type="ECO:0000259" key="2">
    <source>
        <dbReference type="Pfam" id="PF12949"/>
    </source>
</evidence>
<accession>A0A2G1DNL3</accession>
<feature type="region of interest" description="Disordered" evidence="1">
    <location>
        <begin position="48"/>
        <end position="94"/>
    </location>
</feature>
<dbReference type="InterPro" id="IPR041227">
    <property type="entry name" value="FluMu_N"/>
</dbReference>